<dbReference type="InterPro" id="IPR001314">
    <property type="entry name" value="Peptidase_S1A"/>
</dbReference>
<evidence type="ECO:0000256" key="1">
    <source>
        <dbReference type="ARBA" id="ARBA00023157"/>
    </source>
</evidence>
<dbReference type="SMART" id="SM00020">
    <property type="entry name" value="Tryp_SPc"/>
    <property type="match status" value="1"/>
</dbReference>
<keyword evidence="1" id="KW-1015">Disulfide bond</keyword>
<evidence type="ECO:0000256" key="2">
    <source>
        <dbReference type="SAM" id="SignalP"/>
    </source>
</evidence>
<dbReference type="GeneID" id="101654575"/>
<protein>
    <submittedName>
        <fullName evidence="5">Azurocidin</fullName>
    </submittedName>
</protein>
<evidence type="ECO:0000313" key="4">
    <source>
        <dbReference type="Proteomes" id="UP000694863"/>
    </source>
</evidence>
<feature type="domain" description="Peptidase S1" evidence="3">
    <location>
        <begin position="27"/>
        <end position="243"/>
    </location>
</feature>
<accession>A0ABM1VMU9</accession>
<gene>
    <name evidence="5" type="primary">AZU1</name>
</gene>
<dbReference type="Proteomes" id="UP000694863">
    <property type="component" value="Unplaced"/>
</dbReference>
<feature type="chain" id="PRO_5046806851" evidence="2">
    <location>
        <begin position="20"/>
        <end position="253"/>
    </location>
</feature>
<dbReference type="Gene3D" id="2.40.10.10">
    <property type="entry name" value="Trypsin-like serine proteases"/>
    <property type="match status" value="2"/>
</dbReference>
<dbReference type="PROSITE" id="PS50240">
    <property type="entry name" value="TRYPSIN_DOM"/>
    <property type="match status" value="1"/>
</dbReference>
<dbReference type="PANTHER" id="PTHR24271">
    <property type="entry name" value="KALLIKREIN-RELATED"/>
    <property type="match status" value="1"/>
</dbReference>
<dbReference type="InterPro" id="IPR001254">
    <property type="entry name" value="Trypsin_dom"/>
</dbReference>
<keyword evidence="2" id="KW-0732">Signal</keyword>
<reference evidence="5" key="1">
    <citation type="submission" date="2025-08" db="UniProtKB">
        <authorList>
            <consortium name="RefSeq"/>
        </authorList>
    </citation>
    <scope>IDENTIFICATION</scope>
</reference>
<dbReference type="Pfam" id="PF00089">
    <property type="entry name" value="Trypsin"/>
    <property type="match status" value="1"/>
</dbReference>
<feature type="signal peptide" evidence="2">
    <location>
        <begin position="1"/>
        <end position="19"/>
    </location>
</feature>
<dbReference type="CDD" id="cd00190">
    <property type="entry name" value="Tryp_SPc"/>
    <property type="match status" value="1"/>
</dbReference>
<keyword evidence="4" id="KW-1185">Reference proteome</keyword>
<organism evidence="4 5">
    <name type="scientific">Echinops telfairi</name>
    <name type="common">Lesser hedgehog tenrec</name>
    <dbReference type="NCBI Taxonomy" id="9371"/>
    <lineage>
        <taxon>Eukaryota</taxon>
        <taxon>Metazoa</taxon>
        <taxon>Chordata</taxon>
        <taxon>Craniata</taxon>
        <taxon>Vertebrata</taxon>
        <taxon>Euteleostomi</taxon>
        <taxon>Mammalia</taxon>
        <taxon>Eutheria</taxon>
        <taxon>Afrotheria</taxon>
        <taxon>Tenrecidae</taxon>
        <taxon>Tenrecinae</taxon>
        <taxon>Echinops</taxon>
    </lineage>
</organism>
<dbReference type="InterPro" id="IPR009003">
    <property type="entry name" value="Peptidase_S1_PA"/>
</dbReference>
<evidence type="ECO:0000259" key="3">
    <source>
        <dbReference type="PROSITE" id="PS50240"/>
    </source>
</evidence>
<evidence type="ECO:0000313" key="5">
    <source>
        <dbReference type="RefSeq" id="XP_030744129.1"/>
    </source>
</evidence>
<dbReference type="InterPro" id="IPR043504">
    <property type="entry name" value="Peptidase_S1_PA_chymotrypsin"/>
</dbReference>
<dbReference type="PANTHER" id="PTHR24271:SF10">
    <property type="entry name" value="AZUROCIDIN"/>
    <property type="match status" value="1"/>
</dbReference>
<dbReference type="SUPFAM" id="SSF50494">
    <property type="entry name" value="Trypsin-like serine proteases"/>
    <property type="match status" value="1"/>
</dbReference>
<name>A0ABM1VMU9_ECHTE</name>
<dbReference type="PRINTS" id="PR00722">
    <property type="entry name" value="CHYMOTRYPSIN"/>
</dbReference>
<dbReference type="RefSeq" id="XP_030744129.1">
    <property type="nucleotide sequence ID" value="XM_030888269.2"/>
</dbReference>
<sequence length="253" mass="26713">MPALALMVLLGSLLSSAWAGSAPRAVIVGGRRTERGNFPFLASIQHQGRHFCGGALIHSRYVLTAASCFNTPNPGIATVVLGAYNLRKRERSRQVFSVRGISENGYDPQENLNDLLLLELDREANLTSRVALLPLPLQNSTVETGSSCQVAGWGATQPNGTLSCCPRVLNVTVTPKEQCRPSNVCTGVLGSQGGICQGDGGVPLVCGGLAHGVASFSMDPCGTSIDFFTSVSLFRDWIDSIVNTPSDEPVGEP</sequence>
<proteinExistence type="predicted"/>